<dbReference type="PANTHER" id="PTHR40275:SF1">
    <property type="entry name" value="SSL7038 PROTEIN"/>
    <property type="match status" value="1"/>
</dbReference>
<dbReference type="GO" id="GO:0003677">
    <property type="term" value="F:DNA binding"/>
    <property type="evidence" value="ECO:0007669"/>
    <property type="project" value="InterPro"/>
</dbReference>
<reference evidence="2 3" key="1">
    <citation type="submission" date="2016-10" db="EMBL/GenBank/DDBJ databases">
        <authorList>
            <person name="Varghese N."/>
            <person name="Submissions S."/>
        </authorList>
    </citation>
    <scope>NUCLEOTIDE SEQUENCE [LARGE SCALE GENOMIC DNA]</scope>
    <source>
        <strain evidence="2 3">BS2122</strain>
    </source>
</reference>
<organism evidence="2 3">
    <name type="scientific">Pseudomonas syringae</name>
    <dbReference type="NCBI Taxonomy" id="317"/>
    <lineage>
        <taxon>Bacteria</taxon>
        <taxon>Pseudomonadati</taxon>
        <taxon>Pseudomonadota</taxon>
        <taxon>Gammaproteobacteria</taxon>
        <taxon>Pseudomonadales</taxon>
        <taxon>Pseudomonadaceae</taxon>
        <taxon>Pseudomonas</taxon>
    </lineage>
</organism>
<name>A0AB37ZM67_PSESX</name>
<feature type="compositionally biased region" description="Low complexity" evidence="1">
    <location>
        <begin position="126"/>
        <end position="138"/>
    </location>
</feature>
<feature type="region of interest" description="Disordered" evidence="1">
    <location>
        <begin position="111"/>
        <end position="163"/>
    </location>
</feature>
<evidence type="ECO:0000256" key="1">
    <source>
        <dbReference type="SAM" id="MobiDB-lite"/>
    </source>
</evidence>
<protein>
    <submittedName>
        <fullName evidence="2">Probable addiction module antidote protein</fullName>
    </submittedName>
</protein>
<dbReference type="InterPro" id="IPR010982">
    <property type="entry name" value="Lambda_DNA-bd_dom_sf"/>
</dbReference>
<comment type="caution">
    <text evidence="2">The sequence shown here is derived from an EMBL/GenBank/DDBJ whole genome shotgun (WGS) entry which is preliminary data.</text>
</comment>
<dbReference type="NCBIfam" id="TIGR02684">
    <property type="entry name" value="dnstrm_HI1420"/>
    <property type="match status" value="1"/>
</dbReference>
<dbReference type="InterPro" id="IPR014057">
    <property type="entry name" value="HI1420"/>
</dbReference>
<accession>A0AB37ZM67</accession>
<evidence type="ECO:0000313" key="2">
    <source>
        <dbReference type="EMBL" id="SDN02916.1"/>
    </source>
</evidence>
<dbReference type="EMBL" id="FNHM01000005">
    <property type="protein sequence ID" value="SDN02916.1"/>
    <property type="molecule type" value="Genomic_DNA"/>
</dbReference>
<proteinExistence type="predicted"/>
<sequence length="163" mass="17328">MTEIKSTPEEMPILNLNTSGTSRYEASRFLDNPETISAYLAESMKAKDPELLMKALSEVAKAQGVNKVARDAGVNRESLYKSLKGGAKTRYDTIRKLMEAVGVELTVQPIATNSVDSGSSKQPRQAAKVASAKAAAKPKLVREGTTGKANKGQRAAKSTVASA</sequence>
<dbReference type="AlphaFoldDB" id="A0AB37ZM67"/>
<dbReference type="Pfam" id="PF21716">
    <property type="entry name" value="dnstrm_HI1420"/>
    <property type="match status" value="1"/>
</dbReference>
<evidence type="ECO:0000313" key="3">
    <source>
        <dbReference type="Proteomes" id="UP000183853"/>
    </source>
</evidence>
<dbReference type="SUPFAM" id="SSF47413">
    <property type="entry name" value="lambda repressor-like DNA-binding domains"/>
    <property type="match status" value="1"/>
</dbReference>
<gene>
    <name evidence="2" type="ORF">SAMN05444505_105381</name>
</gene>
<feature type="compositionally biased region" description="Polar residues" evidence="1">
    <location>
        <begin position="111"/>
        <end position="123"/>
    </location>
</feature>
<dbReference type="PANTHER" id="PTHR40275">
    <property type="entry name" value="SSL7038 PROTEIN"/>
    <property type="match status" value="1"/>
</dbReference>
<dbReference type="Proteomes" id="UP000183853">
    <property type="component" value="Unassembled WGS sequence"/>
</dbReference>
<dbReference type="RefSeq" id="WP_058396396.1">
    <property type="nucleotide sequence ID" value="NZ_BAAFGM010000041.1"/>
</dbReference>